<dbReference type="EMBL" id="FTOC01000003">
    <property type="protein sequence ID" value="SIS43829.1"/>
    <property type="molecule type" value="Genomic_DNA"/>
</dbReference>
<sequence length="148" mass="17437">MYFVNREEIENLLLYVEELIPQLQQAKATSTTERLALERATHMSIEVIIDVGNKMIDGFIMRDPGSYHDIIDILMDENVLPYEEEDLYKRIVDMRKIVVREYTTVSHEALLNEWTACIDALREFPERIRHYLNAELGNVSAFTKEREE</sequence>
<dbReference type="PANTHER" id="PTHR33397:SF5">
    <property type="entry name" value="RNASE YUTE-RELATED"/>
    <property type="match status" value="1"/>
</dbReference>
<evidence type="ECO:0000256" key="3">
    <source>
        <dbReference type="ARBA" id="ARBA00022801"/>
    </source>
</evidence>
<proteinExistence type="inferred from homology"/>
<keyword evidence="2" id="KW-0540">Nuclease</keyword>
<keyword evidence="6" id="KW-1185">Reference proteome</keyword>
<reference evidence="6" key="1">
    <citation type="submission" date="2017-01" db="EMBL/GenBank/DDBJ databases">
        <authorList>
            <person name="Varghese N."/>
            <person name="Submissions S."/>
        </authorList>
    </citation>
    <scope>NUCLEOTIDE SEQUENCE [LARGE SCALE GENOMIC DNA]</scope>
    <source>
        <strain evidence="6">DSM 23127</strain>
    </source>
</reference>
<dbReference type="OrthoDB" id="2375467at2"/>
<comment type="similarity">
    <text evidence="4">Belongs to the HepT RNase toxin family.</text>
</comment>
<evidence type="ECO:0000256" key="2">
    <source>
        <dbReference type="ARBA" id="ARBA00022722"/>
    </source>
</evidence>
<keyword evidence="3" id="KW-0378">Hydrolase</keyword>
<dbReference type="InterPro" id="IPR037038">
    <property type="entry name" value="HepT-like_sf"/>
</dbReference>
<evidence type="ECO:0000313" key="6">
    <source>
        <dbReference type="Proteomes" id="UP000187608"/>
    </source>
</evidence>
<dbReference type="Gene3D" id="1.20.120.580">
    <property type="entry name" value="bsu32300-like"/>
    <property type="match status" value="1"/>
</dbReference>
<protein>
    <submittedName>
        <fullName evidence="5">Uncharacterized conserved protein YutE, UPF0331/DUF86 family</fullName>
    </submittedName>
</protein>
<dbReference type="Proteomes" id="UP000187608">
    <property type="component" value="Unassembled WGS sequence"/>
</dbReference>
<dbReference type="GO" id="GO:0016787">
    <property type="term" value="F:hydrolase activity"/>
    <property type="evidence" value="ECO:0007669"/>
    <property type="project" value="UniProtKB-KW"/>
</dbReference>
<dbReference type="STRING" id="570947.SAMN05421687_103294"/>
<dbReference type="RefSeq" id="WP_076557943.1">
    <property type="nucleotide sequence ID" value="NZ_FTOC01000003.1"/>
</dbReference>
<dbReference type="GO" id="GO:0110001">
    <property type="term" value="C:toxin-antitoxin complex"/>
    <property type="evidence" value="ECO:0007669"/>
    <property type="project" value="InterPro"/>
</dbReference>
<evidence type="ECO:0000313" key="5">
    <source>
        <dbReference type="EMBL" id="SIS43829.1"/>
    </source>
</evidence>
<keyword evidence="1" id="KW-1277">Toxin-antitoxin system</keyword>
<dbReference type="PANTHER" id="PTHR33397">
    <property type="entry name" value="UPF0331 PROTEIN YUTE"/>
    <property type="match status" value="1"/>
</dbReference>
<gene>
    <name evidence="5" type="ORF">SAMN05421687_103294</name>
</gene>
<dbReference type="InterPro" id="IPR008201">
    <property type="entry name" value="HepT-like"/>
</dbReference>
<dbReference type="GO" id="GO:0004540">
    <property type="term" value="F:RNA nuclease activity"/>
    <property type="evidence" value="ECO:0007669"/>
    <property type="project" value="InterPro"/>
</dbReference>
<name>A0A1N7J3F3_9BACI</name>
<evidence type="ECO:0000256" key="4">
    <source>
        <dbReference type="ARBA" id="ARBA00024207"/>
    </source>
</evidence>
<organism evidence="5 6">
    <name type="scientific">Salimicrobium flavidum</name>
    <dbReference type="NCBI Taxonomy" id="570947"/>
    <lineage>
        <taxon>Bacteria</taxon>
        <taxon>Bacillati</taxon>
        <taxon>Bacillota</taxon>
        <taxon>Bacilli</taxon>
        <taxon>Bacillales</taxon>
        <taxon>Bacillaceae</taxon>
        <taxon>Salimicrobium</taxon>
    </lineage>
</organism>
<dbReference type="Pfam" id="PF01934">
    <property type="entry name" value="HepT-like"/>
    <property type="match status" value="1"/>
</dbReference>
<evidence type="ECO:0000256" key="1">
    <source>
        <dbReference type="ARBA" id="ARBA00022649"/>
    </source>
</evidence>
<accession>A0A1N7J3F3</accession>
<dbReference type="AlphaFoldDB" id="A0A1N7J3F3"/>
<dbReference type="InterPro" id="IPR052379">
    <property type="entry name" value="Type_VII_TA_RNase"/>
</dbReference>